<evidence type="ECO:0000313" key="2">
    <source>
        <dbReference type="Proteomes" id="UP000278149"/>
    </source>
</evidence>
<sequence>MPRGTRLSIDEIETIFSILDSLTANRNYVPLKTIVETLRKNGIDRNQATIYFICRKYVENNPDFIYKGGLIRKGTDLSQVRVMKRPKTFSEKMQRWEEVKRVLKEKGVLPIKEAMKIMDYKADTFRSDFHIIRRADPEGYKVKANWREGVLTYDPNAEPDETHLRLNKIMEELRNADIDEFIEKIKNDEIMISDLAAILGVSSLNAALIKKKLSEGKDYRRTKLGKLIKEIKSMEALSAN</sequence>
<dbReference type="Proteomes" id="UP000278149">
    <property type="component" value="Unassembled WGS sequence"/>
</dbReference>
<dbReference type="EMBL" id="RCOR01000003">
    <property type="protein sequence ID" value="RSN70773.1"/>
    <property type="molecule type" value="Genomic_DNA"/>
</dbReference>
<reference evidence="1 2" key="1">
    <citation type="submission" date="2018-10" db="EMBL/GenBank/DDBJ databases">
        <title>Co-occurring genomic capacity for anaerobic methane metabolism and dissimilatory sulfite reduction discovered in the Korarchaeota.</title>
        <authorList>
            <person name="Mckay L.J."/>
            <person name="Dlakic M."/>
            <person name="Fields M.W."/>
            <person name="Delmont T.O."/>
            <person name="Eren A.M."/>
            <person name="Jay Z.J."/>
            <person name="Klingelsmith K.B."/>
            <person name="Rusch D.B."/>
            <person name="Inskeep W.P."/>
        </authorList>
    </citation>
    <scope>NUCLEOTIDE SEQUENCE [LARGE SCALE GENOMIC DNA]</scope>
    <source>
        <strain evidence="1 2">WS</strain>
    </source>
</reference>
<organism evidence="1 2">
    <name type="scientific">Candidatus Korarchaeum cryptofilum</name>
    <dbReference type="NCBI Taxonomy" id="498846"/>
    <lineage>
        <taxon>Archaea</taxon>
        <taxon>Thermoproteota</taxon>
        <taxon>Candidatus Korarchaeia</taxon>
        <taxon>Candidatus Korarchaeales</taxon>
        <taxon>Candidatus Korarchaeaceae</taxon>
        <taxon>Candidatus Korarchaeum</taxon>
    </lineage>
</organism>
<dbReference type="RefSeq" id="WP_125740389.1">
    <property type="nucleotide sequence ID" value="NZ_RCOR01000003.1"/>
</dbReference>
<dbReference type="AlphaFoldDB" id="A0A3R9PS96"/>
<comment type="caution">
    <text evidence="1">The sequence shown here is derived from an EMBL/GenBank/DDBJ whole genome shotgun (WGS) entry which is preliminary data.</text>
</comment>
<proteinExistence type="predicted"/>
<protein>
    <submittedName>
        <fullName evidence="1">Uncharacterized protein</fullName>
    </submittedName>
</protein>
<evidence type="ECO:0000313" key="1">
    <source>
        <dbReference type="EMBL" id="RSN70773.1"/>
    </source>
</evidence>
<name>A0A3R9PS96_9CREN</name>
<accession>A0A3R9PS96</accession>
<gene>
    <name evidence="1" type="ORF">D9Q81_00400</name>
</gene>